<dbReference type="InterPro" id="IPR013022">
    <property type="entry name" value="Xyl_isomerase-like_TIM-brl"/>
</dbReference>
<dbReference type="AlphaFoldDB" id="X1RUF9"/>
<evidence type="ECO:0000259" key="1">
    <source>
        <dbReference type="Pfam" id="PF01261"/>
    </source>
</evidence>
<organism evidence="2">
    <name type="scientific">marine sediment metagenome</name>
    <dbReference type="NCBI Taxonomy" id="412755"/>
    <lineage>
        <taxon>unclassified sequences</taxon>
        <taxon>metagenomes</taxon>
        <taxon>ecological metagenomes</taxon>
    </lineage>
</organism>
<feature type="non-terminal residue" evidence="2">
    <location>
        <position position="185"/>
    </location>
</feature>
<dbReference type="InterPro" id="IPR036237">
    <property type="entry name" value="Xyl_isomerase-like_sf"/>
</dbReference>
<dbReference type="Pfam" id="PF01261">
    <property type="entry name" value="AP_endonuc_2"/>
    <property type="match status" value="1"/>
</dbReference>
<dbReference type="SUPFAM" id="SSF51658">
    <property type="entry name" value="Xylose isomerase-like"/>
    <property type="match status" value="1"/>
</dbReference>
<protein>
    <recommendedName>
        <fullName evidence="1">Xylose isomerase-like TIM barrel domain-containing protein</fullName>
    </recommendedName>
</protein>
<sequence>MRKIKICLFTSLFYDSSLESVALQISKLGFEAVEIPVWWGSKHLSLEGNYISRGKNLLTKLKLLGLSVPAINNARSGQLVLGPLDESTDSWVPKEYSNDKVKFAIQSMHRAAEAASELEIPIVVGFVGSPQWDKYYIYPPGNADIHERHWQLFADRWGPILDYFLNKYTQYVYMHLNVFYPFSHG</sequence>
<reference evidence="2" key="1">
    <citation type="journal article" date="2014" name="Front. Microbiol.">
        <title>High frequency of phylogenetically diverse reductive dehalogenase-homologous genes in deep subseafloor sedimentary metagenomes.</title>
        <authorList>
            <person name="Kawai M."/>
            <person name="Futagami T."/>
            <person name="Toyoda A."/>
            <person name="Takaki Y."/>
            <person name="Nishi S."/>
            <person name="Hori S."/>
            <person name="Arai W."/>
            <person name="Tsubouchi T."/>
            <person name="Morono Y."/>
            <person name="Uchiyama I."/>
            <person name="Ito T."/>
            <person name="Fujiyama A."/>
            <person name="Inagaki F."/>
            <person name="Takami H."/>
        </authorList>
    </citation>
    <scope>NUCLEOTIDE SEQUENCE</scope>
    <source>
        <strain evidence="2">Expedition CK06-06</strain>
    </source>
</reference>
<evidence type="ECO:0000313" key="2">
    <source>
        <dbReference type="EMBL" id="GAI84397.1"/>
    </source>
</evidence>
<feature type="domain" description="Xylose isomerase-like TIM barrel" evidence="1">
    <location>
        <begin position="25"/>
        <end position="164"/>
    </location>
</feature>
<name>X1RUF9_9ZZZZ</name>
<comment type="caution">
    <text evidence="2">The sequence shown here is derived from an EMBL/GenBank/DDBJ whole genome shotgun (WGS) entry which is preliminary data.</text>
</comment>
<accession>X1RUF9</accession>
<dbReference type="Gene3D" id="3.20.20.150">
    <property type="entry name" value="Divalent-metal-dependent TIM barrel enzymes"/>
    <property type="match status" value="1"/>
</dbReference>
<gene>
    <name evidence="2" type="ORF">S12H4_17288</name>
</gene>
<proteinExistence type="predicted"/>
<dbReference type="EMBL" id="BARW01008437">
    <property type="protein sequence ID" value="GAI84397.1"/>
    <property type="molecule type" value="Genomic_DNA"/>
</dbReference>